<reference evidence="1" key="1">
    <citation type="submission" date="2021-05" db="EMBL/GenBank/DDBJ databases">
        <authorList>
            <person name="Khan N."/>
        </authorList>
    </citation>
    <scope>NUCLEOTIDE SEQUENCE</scope>
</reference>
<name>A0A8J2IJB9_FUSEQ</name>
<dbReference type="InterPro" id="IPR003718">
    <property type="entry name" value="OsmC/Ohr_fam"/>
</dbReference>
<evidence type="ECO:0000313" key="2">
    <source>
        <dbReference type="Proteomes" id="UP000693738"/>
    </source>
</evidence>
<proteinExistence type="predicted"/>
<dbReference type="PANTHER" id="PTHR33797:SF2">
    <property type="entry name" value="ORGANIC HYDROPEROXIDE RESISTANCE PROTEIN-LIKE"/>
    <property type="match status" value="1"/>
</dbReference>
<dbReference type="EMBL" id="CAJSTJ010000066">
    <property type="protein sequence ID" value="CAG7555676.1"/>
    <property type="molecule type" value="Genomic_DNA"/>
</dbReference>
<sequence length="484" mass="54220">MDPCSRTSELVDISRFDTQGLCAEYQLRRHKFEDLADAGCHQARSDWIRYVGPVNEFGGCNHINGNFSAVVLPLCKPDRLELVAYVLEYAFLHDSVLEAEDTSPEAAKQAKAGIRQIHEKIMGRLLQTDEICAKRIAKVWKEMIATTMRDKRADFQSIEDYLEFRMVDTGAPFVEAIMLFGMGMTLTPQEDAELGRIIRPCFAALALTNDYFSFDREIEEEETSILINSVAIVMRLQNLDIPSAKAVIKDTIRKYEKEFMRQIDEYKQQKGSVPEKIERYMEAMSYQAREWFIVGIATFESGAHGDVLDFSALRLSQPILRRAAMRTANTTTRRFLNTESAPTLYSAHAKAIGARKGRIEGENLNVELTMAKALGGPGDKGKTNPEELFAAGYGACFQSAMNACAAQMGITMPTNTEDSVVDTTVHLVGDMKELDMSLRVDMKIKVKGLSQDELEKVVKKAQEVCPYSRATKGNVATNFEYVQG</sequence>
<gene>
    <name evidence="1" type="ORF">FEQUK3_LOCUS1394</name>
</gene>
<dbReference type="AlphaFoldDB" id="A0A8J2IJB9"/>
<accession>A0A8J2IJB9</accession>
<dbReference type="InterPro" id="IPR019953">
    <property type="entry name" value="OHR"/>
</dbReference>
<dbReference type="PANTHER" id="PTHR33797">
    <property type="entry name" value="ORGANIC HYDROPEROXIDE RESISTANCE PROTEIN-LIKE"/>
    <property type="match status" value="1"/>
</dbReference>
<dbReference type="Proteomes" id="UP000693738">
    <property type="component" value="Unassembled WGS sequence"/>
</dbReference>
<organism evidence="1 2">
    <name type="scientific">Fusarium equiseti</name>
    <name type="common">Fusarium scirpi</name>
    <dbReference type="NCBI Taxonomy" id="61235"/>
    <lineage>
        <taxon>Eukaryota</taxon>
        <taxon>Fungi</taxon>
        <taxon>Dikarya</taxon>
        <taxon>Ascomycota</taxon>
        <taxon>Pezizomycotina</taxon>
        <taxon>Sordariomycetes</taxon>
        <taxon>Hypocreomycetidae</taxon>
        <taxon>Hypocreales</taxon>
        <taxon>Nectriaceae</taxon>
        <taxon>Fusarium</taxon>
        <taxon>Fusarium incarnatum-equiseti species complex</taxon>
    </lineage>
</organism>
<dbReference type="Pfam" id="PF02566">
    <property type="entry name" value="OsmC"/>
    <property type="match status" value="1"/>
</dbReference>
<dbReference type="GO" id="GO:0006979">
    <property type="term" value="P:response to oxidative stress"/>
    <property type="evidence" value="ECO:0007669"/>
    <property type="project" value="InterPro"/>
</dbReference>
<dbReference type="Pfam" id="PF19086">
    <property type="entry name" value="Terpene_syn_C_2"/>
    <property type="match status" value="1"/>
</dbReference>
<protein>
    <submittedName>
        <fullName evidence="1">Uncharacterized protein</fullName>
    </submittedName>
</protein>
<evidence type="ECO:0000313" key="1">
    <source>
        <dbReference type="EMBL" id="CAG7555676.1"/>
    </source>
</evidence>
<comment type="caution">
    <text evidence="1">The sequence shown here is derived from an EMBL/GenBank/DDBJ whole genome shotgun (WGS) entry which is preliminary data.</text>
</comment>
<dbReference type="NCBIfam" id="TIGR03561">
    <property type="entry name" value="organ_hyd_perox"/>
    <property type="match status" value="1"/>
</dbReference>